<sequence length="282" mass="30949">MNPMPDAVHVTIDGVDVATYTLEPAISSPIGDVVFCHGTPWSSRIWSAAARHLSATYRVFLWDMPGYGRSMDDAAAPVDLSSQMRRLPRLLEHWHLDKPHVVAHDVGASVALGAHLLHGSQYSSLFLWDPVILEPWGSPFFGLVAENSAVFAELPAPLHAALVKEYIAGAARNMLSDTWIDELSAPWMSTRGQSAFYRQIEALRPEHTRPIADGLQHTRCAVKIGWGEQDPWIPVAQAVELARLLPNQPGIVRLGEVGHLAPIEAPEIVNSALEDWIGTAME</sequence>
<dbReference type="InterPro" id="IPR000073">
    <property type="entry name" value="AB_hydrolase_1"/>
</dbReference>
<reference evidence="2 3" key="1">
    <citation type="submission" date="2024-03" db="EMBL/GenBank/DDBJ databases">
        <title>Natural products discovery in diverse microorganisms through a two-stage MS feature dereplication strategy.</title>
        <authorList>
            <person name="Zhang R."/>
        </authorList>
    </citation>
    <scope>NUCLEOTIDE SEQUENCE [LARGE SCALE GENOMIC DNA]</scope>
    <source>
        <strain evidence="2 3">18930</strain>
    </source>
</reference>
<accession>A0ABZ2PCZ7</accession>
<dbReference type="Proteomes" id="UP001432000">
    <property type="component" value="Chromosome"/>
</dbReference>
<dbReference type="PANTHER" id="PTHR43689:SF8">
    <property type="entry name" value="ALPHA_BETA-HYDROLASES SUPERFAMILY PROTEIN"/>
    <property type="match status" value="1"/>
</dbReference>
<dbReference type="RefSeq" id="WP_338886133.1">
    <property type="nucleotide sequence ID" value="NZ_CP147846.1"/>
</dbReference>
<gene>
    <name evidence="2" type="ORF">WDS16_15505</name>
</gene>
<name>A0ABZ2PCZ7_9NOCA</name>
<dbReference type="Pfam" id="PF12697">
    <property type="entry name" value="Abhydrolase_6"/>
    <property type="match status" value="1"/>
</dbReference>
<dbReference type="PANTHER" id="PTHR43689">
    <property type="entry name" value="HYDROLASE"/>
    <property type="match status" value="1"/>
</dbReference>
<evidence type="ECO:0000259" key="1">
    <source>
        <dbReference type="Pfam" id="PF12697"/>
    </source>
</evidence>
<dbReference type="PRINTS" id="PR00111">
    <property type="entry name" value="ABHYDROLASE"/>
</dbReference>
<evidence type="ECO:0000313" key="3">
    <source>
        <dbReference type="Proteomes" id="UP001432000"/>
    </source>
</evidence>
<dbReference type="InterPro" id="IPR029058">
    <property type="entry name" value="AB_hydrolase_fold"/>
</dbReference>
<proteinExistence type="predicted"/>
<dbReference type="SUPFAM" id="SSF53474">
    <property type="entry name" value="alpha/beta-Hydrolases"/>
    <property type="match status" value="1"/>
</dbReference>
<feature type="domain" description="AB hydrolase-1" evidence="1">
    <location>
        <begin position="33"/>
        <end position="270"/>
    </location>
</feature>
<protein>
    <submittedName>
        <fullName evidence="2">Alpha/beta hydrolase</fullName>
    </submittedName>
</protein>
<evidence type="ECO:0000313" key="2">
    <source>
        <dbReference type="EMBL" id="WXG66689.1"/>
    </source>
</evidence>
<dbReference type="Gene3D" id="3.40.50.1820">
    <property type="entry name" value="alpha/beta hydrolase"/>
    <property type="match status" value="1"/>
</dbReference>
<organism evidence="2 3">
    <name type="scientific">Rhodococcus sovatensis</name>
    <dbReference type="NCBI Taxonomy" id="1805840"/>
    <lineage>
        <taxon>Bacteria</taxon>
        <taxon>Bacillati</taxon>
        <taxon>Actinomycetota</taxon>
        <taxon>Actinomycetes</taxon>
        <taxon>Mycobacteriales</taxon>
        <taxon>Nocardiaceae</taxon>
        <taxon>Rhodococcus</taxon>
    </lineage>
</organism>
<keyword evidence="3" id="KW-1185">Reference proteome</keyword>
<keyword evidence="2" id="KW-0378">Hydrolase</keyword>
<dbReference type="EMBL" id="CP147846">
    <property type="protein sequence ID" value="WXG66689.1"/>
    <property type="molecule type" value="Genomic_DNA"/>
</dbReference>
<dbReference type="GO" id="GO:0016787">
    <property type="term" value="F:hydrolase activity"/>
    <property type="evidence" value="ECO:0007669"/>
    <property type="project" value="UniProtKB-KW"/>
</dbReference>